<dbReference type="NCBIfam" id="NF005729">
    <property type="entry name" value="PRK07546.1-3"/>
    <property type="match status" value="1"/>
</dbReference>
<dbReference type="EMBL" id="CP015230">
    <property type="protein sequence ID" value="ANP41135.1"/>
    <property type="molecule type" value="Genomic_DNA"/>
</dbReference>
<dbReference type="Pfam" id="PF01063">
    <property type="entry name" value="Aminotran_4"/>
    <property type="match status" value="1"/>
</dbReference>
<dbReference type="GO" id="GO:0016829">
    <property type="term" value="F:lyase activity"/>
    <property type="evidence" value="ECO:0007669"/>
    <property type="project" value="UniProtKB-KW"/>
</dbReference>
<proteinExistence type="predicted"/>
<dbReference type="KEGG" id="rmb:K529_010205"/>
<dbReference type="STRING" id="1265309.K529_010205"/>
<protein>
    <recommendedName>
        <fullName evidence="1">Probable branched-chain-amino-acid aminotransferase</fullName>
    </recommendedName>
</protein>
<accession>A0A1B1A3J1</accession>
<evidence type="ECO:0000256" key="1">
    <source>
        <dbReference type="ARBA" id="ARBA00014472"/>
    </source>
</evidence>
<dbReference type="InterPro" id="IPR043132">
    <property type="entry name" value="BCAT-like_C"/>
</dbReference>
<dbReference type="Gene3D" id="3.30.470.10">
    <property type="match status" value="1"/>
</dbReference>
<gene>
    <name evidence="2" type="ORF">K529_010205</name>
</gene>
<name>A0A1B1A3J1_9RHOB</name>
<dbReference type="AlphaFoldDB" id="A0A1B1A3J1"/>
<evidence type="ECO:0000313" key="2">
    <source>
        <dbReference type="EMBL" id="ANP41135.1"/>
    </source>
</evidence>
<dbReference type="InterPro" id="IPR001544">
    <property type="entry name" value="Aminotrans_IV"/>
</dbReference>
<organism evidence="2 3">
    <name type="scientific">Tritonibacter mobilis F1926</name>
    <dbReference type="NCBI Taxonomy" id="1265309"/>
    <lineage>
        <taxon>Bacteria</taxon>
        <taxon>Pseudomonadati</taxon>
        <taxon>Pseudomonadota</taxon>
        <taxon>Alphaproteobacteria</taxon>
        <taxon>Rhodobacterales</taxon>
        <taxon>Paracoccaceae</taxon>
        <taxon>Tritonibacter</taxon>
    </lineage>
</organism>
<dbReference type="Gene3D" id="3.20.10.10">
    <property type="entry name" value="D-amino Acid Aminotransferase, subunit A, domain 2"/>
    <property type="match status" value="1"/>
</dbReference>
<evidence type="ECO:0000313" key="3">
    <source>
        <dbReference type="Proteomes" id="UP000013243"/>
    </source>
</evidence>
<dbReference type="RefSeq" id="WP_046002628.1">
    <property type="nucleotide sequence ID" value="NZ_CP015230.1"/>
</dbReference>
<dbReference type="Proteomes" id="UP000013243">
    <property type="component" value="Chromosome"/>
</dbReference>
<dbReference type="InterPro" id="IPR043131">
    <property type="entry name" value="BCAT-like_N"/>
</dbReference>
<sequence>MESPFRASDDPDFRLIETFAFVPKLGVARFELHLARMARSAEVFGIDFDRSQARGRVAGLSAAVPLRCRLTLAPDGRFELTTTAMPAPADRWRFAIADASLCSGDPFLRHKTTRRGVYDRARHALPAGIDELVFCNERGEICEGTITNIVVTLEKGPRVTPPLSSGGLPGVYRQSLIDAGHVREAVLTVADLRDAKSVHLVNALRGEIPAVLIEK</sequence>
<keyword evidence="2" id="KW-0456">Lyase</keyword>
<dbReference type="InterPro" id="IPR036038">
    <property type="entry name" value="Aminotransferase-like"/>
</dbReference>
<reference evidence="2 3" key="1">
    <citation type="journal article" date="2016" name="ISME J.">
        <title>Global occurrence and heterogeneity of the Roseobacter-clade species Ruegeria mobilis.</title>
        <authorList>
            <person name="Sonnenschein E."/>
            <person name="Gram L."/>
        </authorList>
    </citation>
    <scope>NUCLEOTIDE SEQUENCE [LARGE SCALE GENOMIC DNA]</scope>
    <source>
        <strain evidence="2 3">F1926</strain>
    </source>
</reference>
<dbReference type="GeneID" id="28250207"/>
<dbReference type="SUPFAM" id="SSF56752">
    <property type="entry name" value="D-aminoacid aminotransferase-like PLP-dependent enzymes"/>
    <property type="match status" value="1"/>
</dbReference>
<dbReference type="OrthoDB" id="9809239at2"/>